<dbReference type="OrthoDB" id="372075at2157"/>
<dbReference type="EMBL" id="JRHO01000014">
    <property type="protein sequence ID" value="KGK97696.1"/>
    <property type="molecule type" value="Genomic_DNA"/>
</dbReference>
<evidence type="ECO:0000313" key="5">
    <source>
        <dbReference type="Proteomes" id="UP000029859"/>
    </source>
</evidence>
<protein>
    <submittedName>
        <fullName evidence="4">Hydrogenase</fullName>
    </submittedName>
</protein>
<dbReference type="GO" id="GO:0051604">
    <property type="term" value="P:protein maturation"/>
    <property type="evidence" value="ECO:0007669"/>
    <property type="project" value="TreeGrafter"/>
</dbReference>
<dbReference type="Pfam" id="PF01924">
    <property type="entry name" value="HypD"/>
    <property type="match status" value="1"/>
</dbReference>
<comment type="caution">
    <text evidence="4">The sequence shown here is derived from an EMBL/GenBank/DDBJ whole genome shotgun (WGS) entry which is preliminary data.</text>
</comment>
<dbReference type="PANTHER" id="PTHR30149">
    <property type="entry name" value="HYDROGENASE PROTEIN ASSEMBLY PROTEIN HYPD"/>
    <property type="match status" value="1"/>
</dbReference>
<comment type="similarity">
    <text evidence="1">Belongs to the HypD family.</text>
</comment>
<dbReference type="GO" id="GO:0070025">
    <property type="term" value="F:carbon monoxide binding"/>
    <property type="evidence" value="ECO:0007669"/>
    <property type="project" value="TreeGrafter"/>
</dbReference>
<keyword evidence="5" id="KW-1185">Reference proteome</keyword>
<evidence type="ECO:0000256" key="3">
    <source>
        <dbReference type="ARBA" id="ARBA00023004"/>
    </source>
</evidence>
<proteinExistence type="inferred from homology"/>
<dbReference type="NCBIfam" id="TIGR00075">
    <property type="entry name" value="hypD"/>
    <property type="match status" value="1"/>
</dbReference>
<dbReference type="Proteomes" id="UP000029859">
    <property type="component" value="Unassembled WGS sequence"/>
</dbReference>
<organism evidence="4 5">
    <name type="scientific">Methanococcoides methylutens</name>
    <dbReference type="NCBI Taxonomy" id="2226"/>
    <lineage>
        <taxon>Archaea</taxon>
        <taxon>Methanobacteriati</taxon>
        <taxon>Methanobacteriota</taxon>
        <taxon>Stenosarchaea group</taxon>
        <taxon>Methanomicrobia</taxon>
        <taxon>Methanosarcinales</taxon>
        <taxon>Methanosarcinaceae</taxon>
        <taxon>Methanococcoides</taxon>
    </lineage>
</organism>
<name>A0A099T0G2_METMT</name>
<reference evidence="4 5" key="1">
    <citation type="submission" date="2014-09" db="EMBL/GenBank/DDBJ databases">
        <title>Draft genome sequence of an obligately methylotrophic methanogen, Methanococcoides methylutens, isolated from marine sediment.</title>
        <authorList>
            <person name="Guan Y."/>
            <person name="Ngugi D.K."/>
            <person name="Blom J."/>
            <person name="Ali S."/>
            <person name="Ferry J.G."/>
            <person name="Stingl U."/>
        </authorList>
    </citation>
    <scope>NUCLEOTIDE SEQUENCE [LARGE SCALE GENOMIC DNA]</scope>
    <source>
        <strain evidence="4 5">DSM 2657</strain>
    </source>
</reference>
<dbReference type="Gene3D" id="6.10.20.100">
    <property type="match status" value="1"/>
</dbReference>
<dbReference type="InterPro" id="IPR002780">
    <property type="entry name" value="Hyd_form_HypD"/>
</dbReference>
<keyword evidence="3" id="KW-0408">Iron</keyword>
<evidence type="ECO:0000313" key="4">
    <source>
        <dbReference type="EMBL" id="KGK97696.1"/>
    </source>
</evidence>
<dbReference type="GO" id="GO:0051539">
    <property type="term" value="F:4 iron, 4 sulfur cluster binding"/>
    <property type="evidence" value="ECO:0007669"/>
    <property type="project" value="TreeGrafter"/>
</dbReference>
<evidence type="ECO:0000256" key="2">
    <source>
        <dbReference type="ARBA" id="ARBA00022723"/>
    </source>
</evidence>
<dbReference type="InterPro" id="IPR042243">
    <property type="entry name" value="HypD_1"/>
</dbReference>
<accession>A0A099T0G2</accession>
<evidence type="ECO:0000256" key="1">
    <source>
        <dbReference type="ARBA" id="ARBA00007888"/>
    </source>
</evidence>
<dbReference type="PIRSF" id="PIRSF005622">
    <property type="entry name" value="Hydrgn_mat_hypD"/>
    <property type="match status" value="1"/>
</dbReference>
<dbReference type="GO" id="GO:0005506">
    <property type="term" value="F:iron ion binding"/>
    <property type="evidence" value="ECO:0007669"/>
    <property type="project" value="TreeGrafter"/>
</dbReference>
<dbReference type="AlphaFoldDB" id="A0A099T0G2"/>
<keyword evidence="2" id="KW-0479">Metal-binding</keyword>
<dbReference type="PANTHER" id="PTHR30149:SF0">
    <property type="entry name" value="HYDROGENASE MATURATION FACTOR HYPD"/>
    <property type="match status" value="1"/>
</dbReference>
<sequence length="363" mass="40207">MENIEQKLISRINENATPLRIMHVCGTHERTISKYAIRDIISEDVQLLSGPGCPVCVTPVEDIDFAIELARSGKVITSFGDMMRVPGTTESLFDARSDGYDIRMVYSIDDAIKIAKDNPTLEIVFFGIGFETTAPSNAAALLRGVPENFSILTSHKLMPPAMEILTRDTNLDGFLAPGHVSTIIGTEPYDPISEKGFPIVVTGFEALDVLLGIAMVQNQLETGRSCVENAYPRCVNVEGNLKARELLYEVFKKTDSKWRGIGMIENSGLALKKEFEQFDAVNVHADIYKRLHEKKASESDNVDGKNGLYEECICAEILTARAQPSQCPLFGRRCSPEAPVGPCMVSLEGTCYNWYKYRHNKGI</sequence>
<gene>
    <name evidence="4" type="ORF">LI82_07900</name>
</gene>
<dbReference type="Gene3D" id="3.40.50.11750">
    <property type="entry name" value="HypD, alpha/beta domain 1"/>
    <property type="match status" value="2"/>
</dbReference>
<dbReference type="InterPro" id="IPR042244">
    <property type="entry name" value="HypD_2_sf"/>
</dbReference>